<sequence>MSDEKTEQPTEKKLQDARRDGEVPFSRDIGMAASMICAVLAMQVSGGWLGAHLRALLHLALDMGNTGDYAATRRGMLLMGIEGAWLALPLILAIVAGPLCVGLLQTRFNLSFKKLEPKLDTLNPVNGTKRIFSARTLTDLVKMLVKAVAIGAVLWKGVESLMPLLLGTAYLPLLDIAQIGWNVLIRLFGVTCVVLLVVGGVDLGLQYWLFVRDHRMSKDEVKREHKDVEGNPEMKGQRKQFAHELLFADPRERLSKAKALVVNPTHYAAAIAYVQEFGVPQVVAKGEDAGALALREAALAQGLPIIANPPLARALYKVELDAAIPEELFSVVAAVLHWVDGLQAAPDAASPPSHDPGPSACN</sequence>
<dbReference type="RefSeq" id="WP_128419319.1">
    <property type="nucleotide sequence ID" value="NZ_CP049017.1"/>
</dbReference>
<dbReference type="InterPro" id="IPR006135">
    <property type="entry name" value="T3SS_substrate_exporter"/>
</dbReference>
<comment type="caution">
    <text evidence="7">The sequence shown here is derived from an EMBL/GenBank/DDBJ whole genome shotgun (WGS) entry which is preliminary data.</text>
</comment>
<dbReference type="OrthoDB" id="9807950at2"/>
<feature type="transmembrane region" description="Helical" evidence="6">
    <location>
        <begin position="183"/>
        <end position="210"/>
    </location>
</feature>
<comment type="function">
    <text evidence="4">Required for formation of the rod structure in the basal body of the flagellar apparatus. Together with FliI and FliH, may constitute the export apparatus of flagellin.</text>
</comment>
<keyword evidence="8" id="KW-1185">Reference proteome</keyword>
<dbReference type="EMBL" id="MIGX01000011">
    <property type="protein sequence ID" value="PPT92339.1"/>
    <property type="molecule type" value="Genomic_DNA"/>
</dbReference>
<feature type="transmembrane region" description="Helical" evidence="6">
    <location>
        <begin position="29"/>
        <end position="51"/>
    </location>
</feature>
<evidence type="ECO:0000256" key="3">
    <source>
        <dbReference type="ARBA" id="ARBA00023225"/>
    </source>
</evidence>
<evidence type="ECO:0000313" key="7">
    <source>
        <dbReference type="EMBL" id="PPT92339.1"/>
    </source>
</evidence>
<feature type="transmembrane region" description="Helical" evidence="6">
    <location>
        <begin position="84"/>
        <end position="104"/>
    </location>
</feature>
<evidence type="ECO:0000256" key="2">
    <source>
        <dbReference type="ARBA" id="ARBA00021622"/>
    </source>
</evidence>
<organism evidence="7 8">
    <name type="scientific">Xanthomonas theicola</name>
    <dbReference type="NCBI Taxonomy" id="56464"/>
    <lineage>
        <taxon>Bacteria</taxon>
        <taxon>Pseudomonadati</taxon>
        <taxon>Pseudomonadota</taxon>
        <taxon>Gammaproteobacteria</taxon>
        <taxon>Lysobacterales</taxon>
        <taxon>Lysobacteraceae</taxon>
        <taxon>Xanthomonas</taxon>
    </lineage>
</organism>
<dbReference type="Pfam" id="PF01312">
    <property type="entry name" value="Bac_export_2"/>
    <property type="match status" value="1"/>
</dbReference>
<keyword evidence="3" id="KW-0653">Protein transport</keyword>
<dbReference type="AlphaFoldDB" id="A0A2S6ZJI8"/>
<evidence type="ECO:0000256" key="5">
    <source>
        <dbReference type="SAM" id="MobiDB-lite"/>
    </source>
</evidence>
<feature type="region of interest" description="Disordered" evidence="5">
    <location>
        <begin position="1"/>
        <end position="20"/>
    </location>
</feature>
<dbReference type="PRINTS" id="PR00950">
    <property type="entry name" value="TYPE3IMSPROT"/>
</dbReference>
<evidence type="ECO:0000256" key="6">
    <source>
        <dbReference type="SAM" id="Phobius"/>
    </source>
</evidence>
<evidence type="ECO:0000256" key="1">
    <source>
        <dbReference type="ARBA" id="ARBA00010690"/>
    </source>
</evidence>
<dbReference type="GO" id="GO:0009306">
    <property type="term" value="P:protein secretion"/>
    <property type="evidence" value="ECO:0007669"/>
    <property type="project" value="InterPro"/>
</dbReference>
<dbReference type="InterPro" id="IPR029025">
    <property type="entry name" value="T3SS_substrate_exporter_C"/>
</dbReference>
<protein>
    <recommendedName>
        <fullName evidence="2">Flagellar biosynthetic protein FlhB</fullName>
    </recommendedName>
</protein>
<dbReference type="PANTHER" id="PTHR30531">
    <property type="entry name" value="FLAGELLAR BIOSYNTHETIC PROTEIN FLHB"/>
    <property type="match status" value="1"/>
</dbReference>
<name>A0A2S6ZJI8_9XANT</name>
<keyword evidence="3" id="KW-0813">Transport</keyword>
<keyword evidence="6" id="KW-0472">Membrane</keyword>
<proteinExistence type="inferred from homology"/>
<keyword evidence="6" id="KW-0812">Transmembrane</keyword>
<dbReference type="Gene3D" id="3.40.1690.10">
    <property type="entry name" value="secretion proteins EscU"/>
    <property type="match status" value="1"/>
</dbReference>
<evidence type="ECO:0000313" key="8">
    <source>
        <dbReference type="Proteomes" id="UP000239898"/>
    </source>
</evidence>
<accession>A0A2S6ZJI8</accession>
<gene>
    <name evidence="7" type="ORF">XthCFBP4691_04470</name>
</gene>
<dbReference type="GO" id="GO:0005886">
    <property type="term" value="C:plasma membrane"/>
    <property type="evidence" value="ECO:0007669"/>
    <property type="project" value="TreeGrafter"/>
</dbReference>
<dbReference type="Proteomes" id="UP000239898">
    <property type="component" value="Unassembled WGS sequence"/>
</dbReference>
<feature type="transmembrane region" description="Helical" evidence="6">
    <location>
        <begin position="144"/>
        <end position="171"/>
    </location>
</feature>
<dbReference type="SUPFAM" id="SSF160544">
    <property type="entry name" value="EscU C-terminal domain-like"/>
    <property type="match status" value="1"/>
</dbReference>
<reference evidence="7 8" key="1">
    <citation type="submission" date="2016-08" db="EMBL/GenBank/DDBJ databases">
        <title>Evolution of the type three secretion system and type three effector repertoires in Xanthomonas.</title>
        <authorList>
            <person name="Merda D."/>
            <person name="Briand M."/>
            <person name="Bosis E."/>
            <person name="Rousseau C."/>
            <person name="Portier P."/>
            <person name="Jacques M.-A."/>
            <person name="Fischer-Le Saux M."/>
        </authorList>
    </citation>
    <scope>NUCLEOTIDE SEQUENCE [LARGE SCALE GENOMIC DNA]</scope>
    <source>
        <strain evidence="7 8">CFBP 4691</strain>
    </source>
</reference>
<dbReference type="PANTHER" id="PTHR30531:SF12">
    <property type="entry name" value="FLAGELLAR BIOSYNTHETIC PROTEIN FLHB"/>
    <property type="match status" value="1"/>
</dbReference>
<keyword evidence="6" id="KW-1133">Transmembrane helix</keyword>
<keyword evidence="3" id="KW-1006">Bacterial flagellum protein export</keyword>
<evidence type="ECO:0000256" key="4">
    <source>
        <dbReference type="ARBA" id="ARBA00025078"/>
    </source>
</evidence>
<comment type="similarity">
    <text evidence="1">Belongs to the type III secretion exporter family.</text>
</comment>